<dbReference type="EMBL" id="LR798210">
    <property type="protein sequence ID" value="CAB5187217.1"/>
    <property type="molecule type" value="Genomic_DNA"/>
</dbReference>
<name>A0A6J7WDY9_9CAUD</name>
<sequence>MALLSPTPKQQFFDSDGIPLAGGKIYTYAAGTTTPITTYVDAAGVTTNTNPIILNSLGQADIWLLSTASYKFVVKDADDVLLFTTDNIAVTLTVASFAAPPVIGDVTPNSAYFTTISLTDTTASKLNVGTTAQRPTPVTGMVRYNTSTGKFEGYNASAWGALGGGATGGGTDQVFVENGQTVTADYTITTNFNAMSTGPISVNSGITVTIPSGSNWVVL</sequence>
<protein>
    <submittedName>
        <fullName evidence="1">Uncharacterized protein</fullName>
    </submittedName>
</protein>
<proteinExistence type="predicted"/>
<organism evidence="1">
    <name type="scientific">uncultured Caudovirales phage</name>
    <dbReference type="NCBI Taxonomy" id="2100421"/>
    <lineage>
        <taxon>Viruses</taxon>
        <taxon>Duplodnaviria</taxon>
        <taxon>Heunggongvirae</taxon>
        <taxon>Uroviricota</taxon>
        <taxon>Caudoviricetes</taxon>
        <taxon>Peduoviridae</taxon>
        <taxon>Maltschvirus</taxon>
        <taxon>Maltschvirus maltsch</taxon>
    </lineage>
</organism>
<accession>A0A6J7WDY9</accession>
<reference evidence="1" key="1">
    <citation type="submission" date="2020-05" db="EMBL/GenBank/DDBJ databases">
        <authorList>
            <person name="Chiriac C."/>
            <person name="Salcher M."/>
            <person name="Ghai R."/>
            <person name="Kavagutti S V."/>
        </authorList>
    </citation>
    <scope>NUCLEOTIDE SEQUENCE</scope>
</reference>
<gene>
    <name evidence="1" type="ORF">UFOVP160_19</name>
</gene>
<evidence type="ECO:0000313" key="1">
    <source>
        <dbReference type="EMBL" id="CAB5187217.1"/>
    </source>
</evidence>